<organism evidence="1 2">
    <name type="scientific">Drosophila gunungcola</name>
    <name type="common">fruit fly</name>
    <dbReference type="NCBI Taxonomy" id="103775"/>
    <lineage>
        <taxon>Eukaryota</taxon>
        <taxon>Metazoa</taxon>
        <taxon>Ecdysozoa</taxon>
        <taxon>Arthropoda</taxon>
        <taxon>Hexapoda</taxon>
        <taxon>Insecta</taxon>
        <taxon>Pterygota</taxon>
        <taxon>Neoptera</taxon>
        <taxon>Endopterygota</taxon>
        <taxon>Diptera</taxon>
        <taxon>Brachycera</taxon>
        <taxon>Muscomorpha</taxon>
        <taxon>Ephydroidea</taxon>
        <taxon>Drosophilidae</taxon>
        <taxon>Drosophila</taxon>
        <taxon>Sophophora</taxon>
    </lineage>
</organism>
<reference evidence="1" key="1">
    <citation type="journal article" date="2023" name="Genome Biol. Evol.">
        <title>Long-read-based Genome Assembly of Drosophila gunungcola Reveals Fewer Chemosensory Genes in Flower-breeding Species.</title>
        <authorList>
            <person name="Negi A."/>
            <person name="Liao B.Y."/>
            <person name="Yeh S.D."/>
        </authorList>
    </citation>
    <scope>NUCLEOTIDE SEQUENCE</scope>
    <source>
        <strain evidence="1">Sukarami</strain>
    </source>
</reference>
<dbReference type="Proteomes" id="UP001059596">
    <property type="component" value="Chromosome 3R"/>
</dbReference>
<sequence>MGKPAVLVALHNGNQIKATCRQPSQKTARQSAAIGKTVYTLPLESELCLP</sequence>
<proteinExistence type="predicted"/>
<accession>A0A9P9YYS2</accession>
<comment type="caution">
    <text evidence="1">The sequence shown here is derived from an EMBL/GenBank/DDBJ whole genome shotgun (WGS) entry which is preliminary data.</text>
</comment>
<evidence type="ECO:0000313" key="2">
    <source>
        <dbReference type="Proteomes" id="UP001059596"/>
    </source>
</evidence>
<evidence type="ECO:0000313" key="1">
    <source>
        <dbReference type="EMBL" id="KAI8045571.1"/>
    </source>
</evidence>
<dbReference type="EMBL" id="JAMKOV010000001">
    <property type="protein sequence ID" value="KAI8045571.1"/>
    <property type="molecule type" value="Genomic_DNA"/>
</dbReference>
<gene>
    <name evidence="1" type="ORF">M5D96_001753</name>
</gene>
<feature type="non-terminal residue" evidence="1">
    <location>
        <position position="50"/>
    </location>
</feature>
<protein>
    <submittedName>
        <fullName evidence="1">Uncharacterized protein</fullName>
    </submittedName>
</protein>
<keyword evidence="2" id="KW-1185">Reference proteome</keyword>
<dbReference type="AlphaFoldDB" id="A0A9P9YYS2"/>
<name>A0A9P9YYS2_9MUSC</name>